<dbReference type="Proteomes" id="UP001213979">
    <property type="component" value="Unassembled WGS sequence"/>
</dbReference>
<dbReference type="RefSeq" id="WP_044743510.1">
    <property type="nucleotide sequence ID" value="NZ_JACIDF010000001.1"/>
</dbReference>
<dbReference type="InterPro" id="IPR024987">
    <property type="entry name" value="DUF3889"/>
</dbReference>
<gene>
    <name evidence="2" type="ORF">P9850_10465</name>
    <name evidence="1" type="ORF">PNH38_09410</name>
</gene>
<proteinExistence type="predicted"/>
<evidence type="ECO:0000313" key="2">
    <source>
        <dbReference type="EMBL" id="MED5052276.1"/>
    </source>
</evidence>
<dbReference type="AlphaFoldDB" id="A0ABD5IY33"/>
<evidence type="ECO:0000313" key="1">
    <source>
        <dbReference type="EMBL" id="MDE8564104.1"/>
    </source>
</evidence>
<dbReference type="Gene3D" id="3.10.450.390">
    <property type="entry name" value="Protein of unknown function DUF3889"/>
    <property type="match status" value="1"/>
</dbReference>
<dbReference type="EMBL" id="JARTLI010000018">
    <property type="protein sequence ID" value="MED5052276.1"/>
    <property type="molecule type" value="Genomic_DNA"/>
</dbReference>
<dbReference type="EMBL" id="JAQOTG010000007">
    <property type="protein sequence ID" value="MDE8564104.1"/>
    <property type="molecule type" value="Genomic_DNA"/>
</dbReference>
<evidence type="ECO:0000313" key="3">
    <source>
        <dbReference type="Proteomes" id="UP001213979"/>
    </source>
</evidence>
<name>A0ABD5IY33_9BACL</name>
<dbReference type="Proteomes" id="UP001339962">
    <property type="component" value="Unassembled WGS sequence"/>
</dbReference>
<sequence length="96" mass="11183">MGIQPIEIVHHAIAQTEMPPYAKWGRLALQKTKEKYPNAQIVDYLHIGRDQQANVTTEKFKLWLRTNQKEFGVFVNIQFNTATERVIGITFQETPR</sequence>
<reference evidence="1 3" key="1">
    <citation type="submission" date="2023-01" db="EMBL/GenBank/DDBJ databases">
        <title>Genome-based reclassification of Anoxybacillus geothermalis as a later heterotypic synonym of Anoxybacillus rupiensis.</title>
        <authorList>
            <person name="Inan Bektas K."/>
            <person name="Canakci S."/>
            <person name="Belduz A.A."/>
            <person name="Guler H.H."/>
        </authorList>
    </citation>
    <scope>NUCLEOTIDE SEQUENCE [LARGE SCALE GENOMIC DNA]</scope>
    <source>
        <strain evidence="1 3">DSM 17127</strain>
    </source>
</reference>
<comment type="caution">
    <text evidence="2">The sequence shown here is derived from an EMBL/GenBank/DDBJ whole genome shotgun (WGS) entry which is preliminary data.</text>
</comment>
<evidence type="ECO:0000313" key="4">
    <source>
        <dbReference type="Proteomes" id="UP001339962"/>
    </source>
</evidence>
<dbReference type="Pfam" id="PF13028">
    <property type="entry name" value="DUF3889"/>
    <property type="match status" value="1"/>
</dbReference>
<accession>A0ABD5IY33</accession>
<keyword evidence="3" id="KW-1185">Reference proteome</keyword>
<organism evidence="2 4">
    <name type="scientific">Anoxybacteroides rupiense</name>
    <dbReference type="NCBI Taxonomy" id="311460"/>
    <lineage>
        <taxon>Bacteria</taxon>
        <taxon>Bacillati</taxon>
        <taxon>Bacillota</taxon>
        <taxon>Bacilli</taxon>
        <taxon>Bacillales</taxon>
        <taxon>Anoxybacillaceae</taxon>
        <taxon>Anoxybacteroides</taxon>
    </lineage>
</organism>
<protein>
    <submittedName>
        <fullName evidence="2">YqzG/YhdC family protein</fullName>
    </submittedName>
</protein>
<reference evidence="2 4" key="2">
    <citation type="submission" date="2023-03" db="EMBL/GenBank/DDBJ databases">
        <title>Bacillus Genome Sequencing.</title>
        <authorList>
            <person name="Dunlap C."/>
        </authorList>
    </citation>
    <scope>NUCLEOTIDE SEQUENCE [LARGE SCALE GENOMIC DNA]</scope>
    <source>
        <strain evidence="2 4">NRS-38</strain>
    </source>
</reference>